<reference evidence="2" key="2">
    <citation type="journal article" date="2015" name="Fish Shellfish Immunol.">
        <title>Early steps in the European eel (Anguilla anguilla)-Vibrio vulnificus interaction in the gills: Role of the RtxA13 toxin.</title>
        <authorList>
            <person name="Callol A."/>
            <person name="Pajuelo D."/>
            <person name="Ebbesson L."/>
            <person name="Teles M."/>
            <person name="MacKenzie S."/>
            <person name="Amaro C."/>
        </authorList>
    </citation>
    <scope>NUCLEOTIDE SEQUENCE</scope>
</reference>
<name>A0A0E9XHK7_ANGAN</name>
<accession>A0A0E9XHK7</accession>
<dbReference type="AlphaFoldDB" id="A0A0E9XHK7"/>
<keyword evidence="1" id="KW-1133">Transmembrane helix</keyword>
<sequence length="52" mass="6043">MLSLIPLVNWPIPQVFLFVVVVVVFVKVKPAQHYSEPVHFDFIAIKAYMRIC</sequence>
<protein>
    <submittedName>
        <fullName evidence="2">Uncharacterized protein</fullName>
    </submittedName>
</protein>
<feature type="transmembrane region" description="Helical" evidence="1">
    <location>
        <begin position="12"/>
        <end position="28"/>
    </location>
</feature>
<reference evidence="2" key="1">
    <citation type="submission" date="2014-11" db="EMBL/GenBank/DDBJ databases">
        <authorList>
            <person name="Amaro Gonzalez C."/>
        </authorList>
    </citation>
    <scope>NUCLEOTIDE SEQUENCE</scope>
</reference>
<evidence type="ECO:0000313" key="2">
    <source>
        <dbReference type="EMBL" id="JAI02155.1"/>
    </source>
</evidence>
<dbReference type="EMBL" id="GBXM01006423">
    <property type="protein sequence ID" value="JAI02155.1"/>
    <property type="molecule type" value="Transcribed_RNA"/>
</dbReference>
<keyword evidence="1" id="KW-0812">Transmembrane</keyword>
<keyword evidence="1" id="KW-0472">Membrane</keyword>
<organism evidence="2">
    <name type="scientific">Anguilla anguilla</name>
    <name type="common">European freshwater eel</name>
    <name type="synonym">Muraena anguilla</name>
    <dbReference type="NCBI Taxonomy" id="7936"/>
    <lineage>
        <taxon>Eukaryota</taxon>
        <taxon>Metazoa</taxon>
        <taxon>Chordata</taxon>
        <taxon>Craniata</taxon>
        <taxon>Vertebrata</taxon>
        <taxon>Euteleostomi</taxon>
        <taxon>Actinopterygii</taxon>
        <taxon>Neopterygii</taxon>
        <taxon>Teleostei</taxon>
        <taxon>Anguilliformes</taxon>
        <taxon>Anguillidae</taxon>
        <taxon>Anguilla</taxon>
    </lineage>
</organism>
<evidence type="ECO:0000256" key="1">
    <source>
        <dbReference type="SAM" id="Phobius"/>
    </source>
</evidence>
<proteinExistence type="predicted"/>